<name>A0A0N0IYI2_CHRID</name>
<gene>
    <name evidence="1" type="ORF">AOB46_03995</name>
</gene>
<evidence type="ECO:0000313" key="2">
    <source>
        <dbReference type="Proteomes" id="UP000037953"/>
    </source>
</evidence>
<reference evidence="1 2" key="1">
    <citation type="journal article" date="2015" name="Genom Data">
        <title>Draft genome sequence of a multidrug-resistant Chryseobacterium indologenes isolate from Malaysia.</title>
        <authorList>
            <person name="Yu C.Y."/>
            <person name="Ang G.Y."/>
            <person name="Cheng H.J."/>
            <person name="Cheong Y.M."/>
            <person name="Yin W.F."/>
            <person name="Chan K.G."/>
        </authorList>
    </citation>
    <scope>NUCLEOTIDE SEQUENCE [LARGE SCALE GENOMIC DNA]</scope>
    <source>
        <strain evidence="1 2">CI_885</strain>
    </source>
</reference>
<dbReference type="EMBL" id="LJOD01000001">
    <property type="protein sequence ID" value="KPE53153.1"/>
    <property type="molecule type" value="Genomic_DNA"/>
</dbReference>
<dbReference type="OrthoDB" id="639967at2"/>
<protein>
    <submittedName>
        <fullName evidence="1">Uncharacterized protein</fullName>
    </submittedName>
</protein>
<dbReference type="PROSITE" id="PS51257">
    <property type="entry name" value="PROKAR_LIPOPROTEIN"/>
    <property type="match status" value="1"/>
</dbReference>
<dbReference type="PATRIC" id="fig|253.9.peg.849"/>
<comment type="caution">
    <text evidence="1">The sequence shown here is derived from an EMBL/GenBank/DDBJ whole genome shotgun (WGS) entry which is preliminary data.</text>
</comment>
<organism evidence="1 2">
    <name type="scientific">Chryseobacterium indologenes</name>
    <name type="common">Flavobacterium indologenes</name>
    <dbReference type="NCBI Taxonomy" id="253"/>
    <lineage>
        <taxon>Bacteria</taxon>
        <taxon>Pseudomonadati</taxon>
        <taxon>Bacteroidota</taxon>
        <taxon>Flavobacteriia</taxon>
        <taxon>Flavobacteriales</taxon>
        <taxon>Weeksellaceae</taxon>
        <taxon>Chryseobacterium group</taxon>
        <taxon>Chryseobacterium</taxon>
    </lineage>
</organism>
<dbReference type="Proteomes" id="UP000037953">
    <property type="component" value="Unassembled WGS sequence"/>
</dbReference>
<accession>A0A0N0IYI2</accession>
<reference evidence="2" key="2">
    <citation type="submission" date="2015-09" db="EMBL/GenBank/DDBJ databases">
        <title>Draft genome sequence of a multidrug-resistant Chryseobacterium indologenes isolate from Malaysia.</title>
        <authorList>
            <person name="Yu C.Y."/>
            <person name="Ang G.Y."/>
            <person name="Chan K.-G."/>
        </authorList>
    </citation>
    <scope>NUCLEOTIDE SEQUENCE [LARGE SCALE GENOMIC DNA]</scope>
    <source>
        <strain evidence="2">CI_885</strain>
    </source>
</reference>
<sequence length="781" mass="92643">MKKLAVFIAVLLSSIITACGYYPYGEDVRFSFLNPKNFSYRNYASFYYSALSFTAEPEMGADNRDNEELWKKYCGNKVSLEDIEDVLNNYSYSDIRPDRKNGFLKYLYKQKNTEALNYLKFAKNCEYFNTWQDDPWERNDSIARIKRKDLIEKAVSFARSSRNMEIRKRYAFLAVRLAFYQGDMKTLNQIYDQYFSVDKTDTVIDVWALYFKAVSEDNPGLKNLYLAKVFTLSPAKRFVAWQLFVSRLPQEETLKYAKNNAEKSAVLLMYGIYNPEKNLENLKKMYAVDAGAEGLSFLLLRETSKLEDWIYTPYYSLFEPAIRQNYFTSDNDPEEESIQRILQRTETDREYAGKVLEFIKAADFSKVENPEFWRFVKAELMLMTRNYSGSLEEITGLEKILPVNSEIRENLELIKALNLFARQEPGKAIIPEETKKILLRNKYNMYFIFALGRELEYLGNTDDAALLYVSLDTRHQNDYSSVYYKSLKNTKKTFTDYYADYFDYFDAVYTSRQLKSFLSKAETLHKSEDPFYREYHPLKQFKVNELYDLLGTKYIRENKLQPALAVFQKLGEDYFDGQAVLWEREREDNKVAGKIFSENPFYELRYTPDFIDKKEKFRLNKISITRKLIEYIGRAENTSEKDRDYYYFLVANCYYNMSQYGNAWMMKRYSLSSSGNFSIREDNEEFNTADLAKFYYGKALEHARTEKFKALCLRMQGRCENYKLDFKQDEAVDYFYAPEGYEEERLQNNRYYQDLASNYSDHYSDMMSSCDSFVSYFKARR</sequence>
<dbReference type="RefSeq" id="WP_062696729.1">
    <property type="nucleotide sequence ID" value="NZ_LJOD01000001.1"/>
</dbReference>
<dbReference type="AlphaFoldDB" id="A0A0N0IYI2"/>
<proteinExistence type="predicted"/>
<evidence type="ECO:0000313" key="1">
    <source>
        <dbReference type="EMBL" id="KPE53153.1"/>
    </source>
</evidence>